<dbReference type="Pfam" id="PF04699">
    <property type="entry name" value="P16-Arc"/>
    <property type="match status" value="1"/>
</dbReference>
<proteinExistence type="inferred from homology"/>
<dbReference type="SUPFAM" id="SSF69103">
    <property type="entry name" value="Arp2/3 complex 16 kDa subunit ARPC5"/>
    <property type="match status" value="1"/>
</dbReference>
<dbReference type="EMBL" id="FQNC01000011">
    <property type="protein sequence ID" value="SGY12873.1"/>
    <property type="molecule type" value="Genomic_DNA"/>
</dbReference>
<evidence type="ECO:0000313" key="9">
    <source>
        <dbReference type="Proteomes" id="UP000249464"/>
    </source>
</evidence>
<dbReference type="InterPro" id="IPR036743">
    <property type="entry name" value="ARPC5_sf"/>
</dbReference>
<dbReference type="GO" id="GO:0030833">
    <property type="term" value="P:regulation of actin filament polymerization"/>
    <property type="evidence" value="ECO:0007669"/>
    <property type="project" value="InterPro"/>
</dbReference>
<comment type="function">
    <text evidence="6">Functions as a component of the Arp2/3 complex which is involved in regulation of actin polymerization and together with an activating nucleation-promoting factor (NPF) mediates the formation of branched actin networks.</text>
</comment>
<evidence type="ECO:0000256" key="2">
    <source>
        <dbReference type="ARBA" id="ARBA00006084"/>
    </source>
</evidence>
<dbReference type="FunFam" id="1.25.40.190:FF:000003">
    <property type="entry name" value="Actin-related protein 2/3 complex subunit 5"/>
    <property type="match status" value="1"/>
</dbReference>
<protein>
    <recommendedName>
        <fullName evidence="5 7">Actin-related protein 2/3 complex subunit 5</fullName>
    </recommendedName>
</protein>
<dbReference type="GO" id="GO:0044396">
    <property type="term" value="P:actin cortical patch organization"/>
    <property type="evidence" value="ECO:0007669"/>
    <property type="project" value="UniProtKB-ARBA"/>
</dbReference>
<dbReference type="Proteomes" id="UP000249464">
    <property type="component" value="Unassembled WGS sequence"/>
</dbReference>
<dbReference type="InterPro" id="IPR006789">
    <property type="entry name" value="ARPC5"/>
</dbReference>
<reference evidence="8 9" key="1">
    <citation type="submission" date="2016-11" db="EMBL/GenBank/DDBJ databases">
        <authorList>
            <person name="Jaros S."/>
            <person name="Januszkiewicz K."/>
            <person name="Wedrychowicz H."/>
        </authorList>
    </citation>
    <scope>NUCLEOTIDE SEQUENCE [LARGE SCALE GENOMIC DNA]</scope>
</reference>
<evidence type="ECO:0000256" key="3">
    <source>
        <dbReference type="ARBA" id="ARBA00022490"/>
    </source>
</evidence>
<gene>
    <name evidence="8" type="primary">BQ5605_C011g06637</name>
    <name evidence="8" type="ORF">BQ5605_C011G06637</name>
</gene>
<accession>A0A2X0MIV2</accession>
<name>A0A2X0MIV2_9BASI</name>
<sequence length="157" mass="17642">MSSSLNNFRRLDVDQYDPDRVLEHELYTPDLRPVQQVLSDTQSKASNTRAYLQRADVVTALHEVLDQAPYGEGVEQAKAIALQSVLSILNSTRSTDIPQLIQALDPNEKVTLMKYLYKAMENLGETSGNVILGWHEKLVEVAGTGCIVRVMTDRRRV</sequence>
<dbReference type="PIRSF" id="PIRSF039096">
    <property type="entry name" value="p16-ARC"/>
    <property type="match status" value="1"/>
</dbReference>
<comment type="similarity">
    <text evidence="2 7">Belongs to the ARPC5 family.</text>
</comment>
<organism evidence="8 9">
    <name type="scientific">Microbotryum silenes-dioicae</name>
    <dbReference type="NCBI Taxonomy" id="796604"/>
    <lineage>
        <taxon>Eukaryota</taxon>
        <taxon>Fungi</taxon>
        <taxon>Dikarya</taxon>
        <taxon>Basidiomycota</taxon>
        <taxon>Pucciniomycotina</taxon>
        <taxon>Microbotryomycetes</taxon>
        <taxon>Microbotryales</taxon>
        <taxon>Microbotryaceae</taxon>
        <taxon>Microbotryum</taxon>
    </lineage>
</organism>
<dbReference type="GO" id="GO:0005885">
    <property type="term" value="C:Arp2/3 protein complex"/>
    <property type="evidence" value="ECO:0007669"/>
    <property type="project" value="InterPro"/>
</dbReference>
<comment type="function">
    <text evidence="7">Functions as component of the Arp2/3 complex which is involved in regulation of actin polymerization and together with an activating nucleation-promoting factor (NPF) mediates the formation of branched actin networks. Arp2/3 complex plays a critical role in the control of cell morphogenesis via the modulation of cell polarity development.</text>
</comment>
<comment type="subcellular location">
    <subcellularLocation>
        <location evidence="1">Cytoplasm</location>
        <location evidence="1">Cytoskeleton</location>
    </subcellularLocation>
</comment>
<dbReference type="PANTHER" id="PTHR12644">
    <property type="entry name" value="ARP2/3 COMPLEX 16 KD SUBUNIT P16-ARC"/>
    <property type="match status" value="1"/>
</dbReference>
<dbReference type="Gene3D" id="1.25.40.190">
    <property type="entry name" value="Actin-related protein 2/3 complex subunit 5"/>
    <property type="match status" value="1"/>
</dbReference>
<evidence type="ECO:0000313" key="8">
    <source>
        <dbReference type="EMBL" id="SGY12873.1"/>
    </source>
</evidence>
<evidence type="ECO:0000256" key="7">
    <source>
        <dbReference type="RuleBase" id="RU004301"/>
    </source>
</evidence>
<evidence type="ECO:0000256" key="5">
    <source>
        <dbReference type="ARBA" id="ARBA00040214"/>
    </source>
</evidence>
<evidence type="ECO:0000256" key="4">
    <source>
        <dbReference type="ARBA" id="ARBA00023212"/>
    </source>
</evidence>
<dbReference type="AlphaFoldDB" id="A0A2X0MIV2"/>
<dbReference type="STRING" id="796604.A0A2X0MIV2"/>
<evidence type="ECO:0000256" key="6">
    <source>
        <dbReference type="ARBA" id="ARBA00060329"/>
    </source>
</evidence>
<keyword evidence="4 7" id="KW-0206">Cytoskeleton</keyword>
<keyword evidence="3" id="KW-0963">Cytoplasm</keyword>
<keyword evidence="9" id="KW-1185">Reference proteome</keyword>
<dbReference type="GO" id="GO:0034314">
    <property type="term" value="P:Arp2/3 complex-mediated actin nucleation"/>
    <property type="evidence" value="ECO:0007669"/>
    <property type="project" value="InterPro"/>
</dbReference>
<evidence type="ECO:0000256" key="1">
    <source>
        <dbReference type="ARBA" id="ARBA00004245"/>
    </source>
</evidence>